<dbReference type="Proteomes" id="UP000274350">
    <property type="component" value="Chromosome"/>
</dbReference>
<dbReference type="InterPro" id="IPR029000">
    <property type="entry name" value="Cyclophilin-like_dom_sf"/>
</dbReference>
<evidence type="ECO:0000256" key="3">
    <source>
        <dbReference type="ARBA" id="ARBA00023235"/>
    </source>
</evidence>
<name>A0A6M4A2D9_9BURK</name>
<evidence type="ECO:0000259" key="5">
    <source>
        <dbReference type="PROSITE" id="PS50072"/>
    </source>
</evidence>
<keyword evidence="4" id="KW-0732">Signal</keyword>
<comment type="function">
    <text evidence="4">PPIases accelerate the folding of proteins. It catalyzes the cis-trans isomerization of proline imidic peptide bonds in oligopeptides.</text>
</comment>
<dbReference type="PANTHER" id="PTHR43246">
    <property type="entry name" value="PEPTIDYL-PROLYL CIS-TRANS ISOMERASE CYP38, CHLOROPLASTIC"/>
    <property type="match status" value="1"/>
</dbReference>
<evidence type="ECO:0000313" key="6">
    <source>
        <dbReference type="EMBL" id="QJQ05263.1"/>
    </source>
</evidence>
<dbReference type="PROSITE" id="PS00170">
    <property type="entry name" value="CSA_PPIASE_1"/>
    <property type="match status" value="1"/>
</dbReference>
<accession>A0A6M4A2D9</accession>
<dbReference type="GO" id="GO:0006457">
    <property type="term" value="P:protein folding"/>
    <property type="evidence" value="ECO:0007669"/>
    <property type="project" value="InterPro"/>
</dbReference>
<dbReference type="InterPro" id="IPR044665">
    <property type="entry name" value="E_coli_cyclophilin_A-like"/>
</dbReference>
<dbReference type="PRINTS" id="PR00153">
    <property type="entry name" value="CSAPPISMRASE"/>
</dbReference>
<sequence length="221" mass="24569">MSFINRRKFSILTAATALILQAPFSFSETLPNVVMKTSMGDITLELYPQKAPKTVENFLRYVNSGHYSNTIFHRVIDNFMIQGGGFDKKMREKPSGKPIALEARYALDRGLKNEIGTIAMARTNDPNSASAQFFINVNNNDFLDHQILPEGDPVQFTRRNEIISAPRAQALQATAGYTPFGKVIKGMEVIDKIKTARTGSNGMNENVPVEAITIESIKLLK</sequence>
<gene>
    <name evidence="6" type="ORF">EJG51_004720</name>
</gene>
<dbReference type="InterPro" id="IPR020892">
    <property type="entry name" value="Cyclophilin-type_PPIase_CS"/>
</dbReference>
<protein>
    <recommendedName>
        <fullName evidence="4">Peptidyl-prolyl cis-trans isomerase</fullName>
        <shortName evidence="4">PPIase</shortName>
        <ecNumber evidence="4">5.2.1.8</ecNumber>
    </recommendedName>
</protein>
<evidence type="ECO:0000256" key="2">
    <source>
        <dbReference type="ARBA" id="ARBA00023110"/>
    </source>
</evidence>
<evidence type="ECO:0000256" key="1">
    <source>
        <dbReference type="ARBA" id="ARBA00007365"/>
    </source>
</evidence>
<evidence type="ECO:0000313" key="7">
    <source>
        <dbReference type="Proteomes" id="UP000274350"/>
    </source>
</evidence>
<dbReference type="EC" id="5.2.1.8" evidence="4"/>
<feature type="signal peptide" evidence="4">
    <location>
        <begin position="1"/>
        <end position="27"/>
    </location>
</feature>
<proteinExistence type="inferred from homology"/>
<keyword evidence="2 4" id="KW-0697">Rotamase</keyword>
<feature type="chain" id="PRO_5027146051" description="Peptidyl-prolyl cis-trans isomerase" evidence="4">
    <location>
        <begin position="28"/>
        <end position="221"/>
    </location>
</feature>
<organism evidence="6 7">
    <name type="scientific">Undibacterium piscinae</name>
    <dbReference type="NCBI Taxonomy" id="2495591"/>
    <lineage>
        <taxon>Bacteria</taxon>
        <taxon>Pseudomonadati</taxon>
        <taxon>Pseudomonadota</taxon>
        <taxon>Betaproteobacteria</taxon>
        <taxon>Burkholderiales</taxon>
        <taxon>Oxalobacteraceae</taxon>
        <taxon>Undibacterium</taxon>
    </lineage>
</organism>
<dbReference type="EMBL" id="CP051152">
    <property type="protein sequence ID" value="QJQ05263.1"/>
    <property type="molecule type" value="Genomic_DNA"/>
</dbReference>
<dbReference type="OrthoDB" id="9807797at2"/>
<comment type="similarity">
    <text evidence="1 4">Belongs to the cyclophilin-type PPIase family.</text>
</comment>
<keyword evidence="3 4" id="KW-0413">Isomerase</keyword>
<feature type="domain" description="PPIase cyclophilin-type" evidence="5">
    <location>
        <begin position="29"/>
        <end position="219"/>
    </location>
</feature>
<dbReference type="SUPFAM" id="SSF50891">
    <property type="entry name" value="Cyclophilin-like"/>
    <property type="match status" value="1"/>
</dbReference>
<reference evidence="6 7" key="1">
    <citation type="journal article" date="2019" name="Int. J. Syst. Evol. Microbiol.">
        <title>Undibacterium piscinae sp. nov., isolated from Korean shiner intestine.</title>
        <authorList>
            <person name="Lee S.Y."/>
            <person name="Kang W."/>
            <person name="Kim P.S."/>
            <person name="Kim H.S."/>
            <person name="Sung H."/>
            <person name="Shin N.R."/>
            <person name="Whon T.W."/>
            <person name="Yun J.H."/>
            <person name="Lee J.Y."/>
            <person name="Lee J.Y."/>
            <person name="Jung M.J."/>
            <person name="Jeong Y.S."/>
            <person name="Tak E.J."/>
            <person name="Han J.E."/>
            <person name="Hyun D.W."/>
            <person name="Kang M.S."/>
            <person name="Lee K.E."/>
            <person name="Lee B.H."/>
            <person name="Bae J.W."/>
        </authorList>
    </citation>
    <scope>NUCLEOTIDE SEQUENCE [LARGE SCALE GENOMIC DNA]</scope>
    <source>
        <strain evidence="6 7">S11R28</strain>
    </source>
</reference>
<dbReference type="InterPro" id="IPR002130">
    <property type="entry name" value="Cyclophilin-type_PPIase_dom"/>
</dbReference>
<comment type="catalytic activity">
    <reaction evidence="4">
        <text>[protein]-peptidylproline (omega=180) = [protein]-peptidylproline (omega=0)</text>
        <dbReference type="Rhea" id="RHEA:16237"/>
        <dbReference type="Rhea" id="RHEA-COMP:10747"/>
        <dbReference type="Rhea" id="RHEA-COMP:10748"/>
        <dbReference type="ChEBI" id="CHEBI:83833"/>
        <dbReference type="ChEBI" id="CHEBI:83834"/>
        <dbReference type="EC" id="5.2.1.8"/>
    </reaction>
</comment>
<dbReference type="PROSITE" id="PS50072">
    <property type="entry name" value="CSA_PPIASE_2"/>
    <property type="match status" value="1"/>
</dbReference>
<dbReference type="Pfam" id="PF00160">
    <property type="entry name" value="Pro_isomerase"/>
    <property type="match status" value="1"/>
</dbReference>
<dbReference type="Gene3D" id="2.40.100.10">
    <property type="entry name" value="Cyclophilin-like"/>
    <property type="match status" value="1"/>
</dbReference>
<keyword evidence="7" id="KW-1185">Reference proteome</keyword>
<dbReference type="AlphaFoldDB" id="A0A6M4A2D9"/>
<dbReference type="GO" id="GO:0003755">
    <property type="term" value="F:peptidyl-prolyl cis-trans isomerase activity"/>
    <property type="evidence" value="ECO:0007669"/>
    <property type="project" value="UniProtKB-UniRule"/>
</dbReference>
<evidence type="ECO:0000256" key="4">
    <source>
        <dbReference type="RuleBase" id="RU363019"/>
    </source>
</evidence>
<dbReference type="KEGG" id="upi:EJG51_004720"/>